<feature type="non-terminal residue" evidence="1">
    <location>
        <position position="1"/>
    </location>
</feature>
<dbReference type="STRING" id="39947.A0A0P0WMG8"/>
<dbReference type="Proteomes" id="UP000059680">
    <property type="component" value="Chromosome 5"/>
</dbReference>
<keyword evidence="2" id="KW-1185">Reference proteome</keyword>
<reference evidence="1 2" key="3">
    <citation type="journal article" date="2013" name="Rice">
        <title>Improvement of the Oryza sativa Nipponbare reference genome using next generation sequence and optical map data.</title>
        <authorList>
            <person name="Kawahara Y."/>
            <person name="de la Bastide M."/>
            <person name="Hamilton J.P."/>
            <person name="Kanamori H."/>
            <person name="McCombie W.R."/>
            <person name="Ouyang S."/>
            <person name="Schwartz D.C."/>
            <person name="Tanaka T."/>
            <person name="Wu J."/>
            <person name="Zhou S."/>
            <person name="Childs K.L."/>
            <person name="Davidson R.M."/>
            <person name="Lin H."/>
            <person name="Quesada-Ocampo L."/>
            <person name="Vaillancourt B."/>
            <person name="Sakai H."/>
            <person name="Lee S.S."/>
            <person name="Kim J."/>
            <person name="Numa H."/>
            <person name="Itoh T."/>
            <person name="Buell C.R."/>
            <person name="Matsumoto T."/>
        </authorList>
    </citation>
    <scope>NUCLEOTIDE SEQUENCE [LARGE SCALE GENOMIC DNA]</scope>
    <source>
        <strain evidence="2">cv. Nipponbare</strain>
    </source>
</reference>
<reference evidence="1 2" key="2">
    <citation type="journal article" date="2013" name="Plant Cell Physiol.">
        <title>Rice Annotation Project Database (RAP-DB): an integrative and interactive database for rice genomics.</title>
        <authorList>
            <person name="Sakai H."/>
            <person name="Lee S.S."/>
            <person name="Tanaka T."/>
            <person name="Numa H."/>
            <person name="Kim J."/>
            <person name="Kawahara Y."/>
            <person name="Wakimoto H."/>
            <person name="Yang C.C."/>
            <person name="Iwamoto M."/>
            <person name="Abe T."/>
            <person name="Yamada Y."/>
            <person name="Muto A."/>
            <person name="Inokuchi H."/>
            <person name="Ikemura T."/>
            <person name="Matsumoto T."/>
            <person name="Sasaki T."/>
            <person name="Itoh T."/>
        </authorList>
    </citation>
    <scope>NUCLEOTIDE SEQUENCE [LARGE SCALE GENOMIC DNA]</scope>
    <source>
        <strain evidence="2">cv. Nipponbare</strain>
    </source>
</reference>
<name>A0A0P0WMG8_ORYSJ</name>
<dbReference type="Gramene" id="Os05t0422900-01">
    <property type="protein sequence ID" value="Os05t0422900-01"/>
    <property type="gene ID" value="Os05g0422900"/>
</dbReference>
<dbReference type="PaxDb" id="39947-A0A0P0WMG8"/>
<evidence type="ECO:0000313" key="2">
    <source>
        <dbReference type="Proteomes" id="UP000059680"/>
    </source>
</evidence>
<gene>
    <name evidence="1" type="ordered locus">Os05g0422900</name>
    <name evidence="1" type="ORF">OSNPB_050422900</name>
</gene>
<accession>A0A0P0WMG8</accession>
<dbReference type="SMR" id="A0A0P0WMG8"/>
<evidence type="ECO:0000313" key="1">
    <source>
        <dbReference type="EMBL" id="BAS94092.1"/>
    </source>
</evidence>
<organism evidence="1 2">
    <name type="scientific">Oryza sativa subsp. japonica</name>
    <name type="common">Rice</name>
    <dbReference type="NCBI Taxonomy" id="39947"/>
    <lineage>
        <taxon>Eukaryota</taxon>
        <taxon>Viridiplantae</taxon>
        <taxon>Streptophyta</taxon>
        <taxon>Embryophyta</taxon>
        <taxon>Tracheophyta</taxon>
        <taxon>Spermatophyta</taxon>
        <taxon>Magnoliopsida</taxon>
        <taxon>Liliopsida</taxon>
        <taxon>Poales</taxon>
        <taxon>Poaceae</taxon>
        <taxon>BOP clade</taxon>
        <taxon>Oryzoideae</taxon>
        <taxon>Oryzeae</taxon>
        <taxon>Oryzinae</taxon>
        <taxon>Oryza</taxon>
        <taxon>Oryza sativa</taxon>
    </lineage>
</organism>
<sequence>KVNVLFQVPAMILSRHMLVLSPLLALMSDQLRKLPAFMQDGLFASS</sequence>
<dbReference type="InParanoid" id="A0A0P0WMG8"/>
<dbReference type="InterPro" id="IPR027417">
    <property type="entry name" value="P-loop_NTPase"/>
</dbReference>
<dbReference type="EMBL" id="AP014961">
    <property type="protein sequence ID" value="BAS94092.1"/>
    <property type="molecule type" value="Genomic_DNA"/>
</dbReference>
<reference evidence="2" key="1">
    <citation type="journal article" date="2005" name="Nature">
        <title>The map-based sequence of the rice genome.</title>
        <authorList>
            <consortium name="International rice genome sequencing project (IRGSP)"/>
            <person name="Matsumoto T."/>
            <person name="Wu J."/>
            <person name="Kanamori H."/>
            <person name="Katayose Y."/>
            <person name="Fujisawa M."/>
            <person name="Namiki N."/>
            <person name="Mizuno H."/>
            <person name="Yamamoto K."/>
            <person name="Antonio B.A."/>
            <person name="Baba T."/>
            <person name="Sakata K."/>
            <person name="Nagamura Y."/>
            <person name="Aoki H."/>
            <person name="Arikawa K."/>
            <person name="Arita K."/>
            <person name="Bito T."/>
            <person name="Chiden Y."/>
            <person name="Fujitsuka N."/>
            <person name="Fukunaka R."/>
            <person name="Hamada M."/>
            <person name="Harada C."/>
            <person name="Hayashi A."/>
            <person name="Hijishita S."/>
            <person name="Honda M."/>
            <person name="Hosokawa S."/>
            <person name="Ichikawa Y."/>
            <person name="Idonuma A."/>
            <person name="Iijima M."/>
            <person name="Ikeda M."/>
            <person name="Ikeno M."/>
            <person name="Ito K."/>
            <person name="Ito S."/>
            <person name="Ito T."/>
            <person name="Ito Y."/>
            <person name="Ito Y."/>
            <person name="Iwabuchi A."/>
            <person name="Kamiya K."/>
            <person name="Karasawa W."/>
            <person name="Kurita K."/>
            <person name="Katagiri S."/>
            <person name="Kikuta A."/>
            <person name="Kobayashi H."/>
            <person name="Kobayashi N."/>
            <person name="Machita K."/>
            <person name="Maehara T."/>
            <person name="Masukawa M."/>
            <person name="Mizubayashi T."/>
            <person name="Mukai Y."/>
            <person name="Nagasaki H."/>
            <person name="Nagata Y."/>
            <person name="Naito S."/>
            <person name="Nakashima M."/>
            <person name="Nakama Y."/>
            <person name="Nakamichi Y."/>
            <person name="Nakamura M."/>
            <person name="Meguro A."/>
            <person name="Negishi M."/>
            <person name="Ohta I."/>
            <person name="Ohta T."/>
            <person name="Okamoto M."/>
            <person name="Ono N."/>
            <person name="Saji S."/>
            <person name="Sakaguchi M."/>
            <person name="Sakai K."/>
            <person name="Shibata M."/>
            <person name="Shimokawa T."/>
            <person name="Song J."/>
            <person name="Takazaki Y."/>
            <person name="Terasawa K."/>
            <person name="Tsugane M."/>
            <person name="Tsuji K."/>
            <person name="Ueda S."/>
            <person name="Waki K."/>
            <person name="Yamagata H."/>
            <person name="Yamamoto M."/>
            <person name="Yamamoto S."/>
            <person name="Yamane H."/>
            <person name="Yoshiki S."/>
            <person name="Yoshihara R."/>
            <person name="Yukawa K."/>
            <person name="Zhong H."/>
            <person name="Yano M."/>
            <person name="Yuan Q."/>
            <person name="Ouyang S."/>
            <person name="Liu J."/>
            <person name="Jones K.M."/>
            <person name="Gansberger K."/>
            <person name="Moffat K."/>
            <person name="Hill J."/>
            <person name="Bera J."/>
            <person name="Fadrosh D."/>
            <person name="Jin S."/>
            <person name="Johri S."/>
            <person name="Kim M."/>
            <person name="Overton L."/>
            <person name="Reardon M."/>
            <person name="Tsitrin T."/>
            <person name="Vuong H."/>
            <person name="Weaver B."/>
            <person name="Ciecko A."/>
            <person name="Tallon L."/>
            <person name="Jackson J."/>
            <person name="Pai G."/>
            <person name="Aken S.V."/>
            <person name="Utterback T."/>
            <person name="Reidmuller S."/>
            <person name="Feldblyum T."/>
            <person name="Hsiao J."/>
            <person name="Zismann V."/>
            <person name="Iobst S."/>
            <person name="de Vazeille A.R."/>
            <person name="Buell C.R."/>
            <person name="Ying K."/>
            <person name="Li Y."/>
            <person name="Lu T."/>
            <person name="Huang Y."/>
            <person name="Zhao Q."/>
            <person name="Feng Q."/>
            <person name="Zhang L."/>
            <person name="Zhu J."/>
            <person name="Weng Q."/>
            <person name="Mu J."/>
            <person name="Lu Y."/>
            <person name="Fan D."/>
            <person name="Liu Y."/>
            <person name="Guan J."/>
            <person name="Zhang Y."/>
            <person name="Yu S."/>
            <person name="Liu X."/>
            <person name="Zhang Y."/>
            <person name="Hong G."/>
            <person name="Han B."/>
            <person name="Choisne N."/>
            <person name="Demange N."/>
            <person name="Orjeda G."/>
            <person name="Samain S."/>
            <person name="Cattolico L."/>
            <person name="Pelletier E."/>
            <person name="Couloux A."/>
            <person name="Segurens B."/>
            <person name="Wincker P."/>
            <person name="D'Hont A."/>
            <person name="Scarpelli C."/>
            <person name="Weissenbach J."/>
            <person name="Salanoubat M."/>
            <person name="Quetier F."/>
            <person name="Yu Y."/>
            <person name="Kim H.R."/>
            <person name="Rambo T."/>
            <person name="Currie J."/>
            <person name="Collura K."/>
            <person name="Luo M."/>
            <person name="Yang T."/>
            <person name="Ammiraju J.S.S."/>
            <person name="Engler F."/>
            <person name="Soderlund C."/>
            <person name="Wing R.A."/>
            <person name="Palmer L.E."/>
            <person name="de la Bastide M."/>
            <person name="Spiegel L."/>
            <person name="Nascimento L."/>
            <person name="Zutavern T."/>
            <person name="O'Shaughnessy A."/>
            <person name="Dike S."/>
            <person name="Dedhia N."/>
            <person name="Preston R."/>
            <person name="Balija V."/>
            <person name="McCombie W.R."/>
            <person name="Chow T."/>
            <person name="Chen H."/>
            <person name="Chung M."/>
            <person name="Chen C."/>
            <person name="Shaw J."/>
            <person name="Wu H."/>
            <person name="Hsiao K."/>
            <person name="Chao Y."/>
            <person name="Chu M."/>
            <person name="Cheng C."/>
            <person name="Hour A."/>
            <person name="Lee P."/>
            <person name="Lin S."/>
            <person name="Lin Y."/>
            <person name="Liou J."/>
            <person name="Liu S."/>
            <person name="Hsing Y."/>
            <person name="Raghuvanshi S."/>
            <person name="Mohanty A."/>
            <person name="Bharti A.K."/>
            <person name="Gaur A."/>
            <person name="Gupta V."/>
            <person name="Kumar D."/>
            <person name="Ravi V."/>
            <person name="Vij S."/>
            <person name="Kapur A."/>
            <person name="Khurana P."/>
            <person name="Khurana P."/>
            <person name="Khurana J.P."/>
            <person name="Tyagi A.K."/>
            <person name="Gaikwad K."/>
            <person name="Singh A."/>
            <person name="Dalal V."/>
            <person name="Srivastava S."/>
            <person name="Dixit A."/>
            <person name="Pal A.K."/>
            <person name="Ghazi I.A."/>
            <person name="Yadav M."/>
            <person name="Pandit A."/>
            <person name="Bhargava A."/>
            <person name="Sureshbabu K."/>
            <person name="Batra K."/>
            <person name="Sharma T.R."/>
            <person name="Mohapatra T."/>
            <person name="Singh N.K."/>
            <person name="Messing J."/>
            <person name="Nelson A.B."/>
            <person name="Fuks G."/>
            <person name="Kavchok S."/>
            <person name="Keizer G."/>
            <person name="Linton E."/>
            <person name="Llaca V."/>
            <person name="Song R."/>
            <person name="Tanyolac B."/>
            <person name="Young S."/>
            <person name="Ho-Il K."/>
            <person name="Hahn J.H."/>
            <person name="Sangsakoo G."/>
            <person name="Vanavichit A."/>
            <person name="de Mattos Luiz.A.T."/>
            <person name="Zimmer P.D."/>
            <person name="Malone G."/>
            <person name="Dellagostin O."/>
            <person name="de Oliveira A.C."/>
            <person name="Bevan M."/>
            <person name="Bancroft I."/>
            <person name="Minx P."/>
            <person name="Cordum H."/>
            <person name="Wilson R."/>
            <person name="Cheng Z."/>
            <person name="Jin W."/>
            <person name="Jiang J."/>
            <person name="Leong S.A."/>
            <person name="Iwama H."/>
            <person name="Gojobori T."/>
            <person name="Itoh T."/>
            <person name="Niimura Y."/>
            <person name="Fujii Y."/>
            <person name="Habara T."/>
            <person name="Sakai H."/>
            <person name="Sato Y."/>
            <person name="Wilson G."/>
            <person name="Kumar K."/>
            <person name="McCouch S."/>
            <person name="Juretic N."/>
            <person name="Hoen D."/>
            <person name="Wright S."/>
            <person name="Bruskiewich R."/>
            <person name="Bureau T."/>
            <person name="Miyao A."/>
            <person name="Hirochika H."/>
            <person name="Nishikawa T."/>
            <person name="Kadowaki K."/>
            <person name="Sugiura M."/>
            <person name="Burr B."/>
            <person name="Sasaki T."/>
        </authorList>
    </citation>
    <scope>NUCLEOTIDE SEQUENCE [LARGE SCALE GENOMIC DNA]</scope>
    <source>
        <strain evidence="2">cv. Nipponbare</strain>
    </source>
</reference>
<dbReference type="Gene3D" id="3.40.50.300">
    <property type="entry name" value="P-loop containing nucleotide triphosphate hydrolases"/>
    <property type="match status" value="1"/>
</dbReference>
<proteinExistence type="predicted"/>
<dbReference type="AlphaFoldDB" id="A0A0P0WMG8"/>
<protein>
    <submittedName>
        <fullName evidence="1">Os05g0422900 protein</fullName>
    </submittedName>
</protein>